<dbReference type="InterPro" id="IPR001214">
    <property type="entry name" value="SET_dom"/>
</dbReference>
<dbReference type="InterPro" id="IPR046341">
    <property type="entry name" value="SET_dom_sf"/>
</dbReference>
<dbReference type="Pfam" id="PF00856">
    <property type="entry name" value="SET"/>
    <property type="match status" value="1"/>
</dbReference>
<organism evidence="2">
    <name type="scientific">Chaetoceros debilis</name>
    <dbReference type="NCBI Taxonomy" id="122233"/>
    <lineage>
        <taxon>Eukaryota</taxon>
        <taxon>Sar</taxon>
        <taxon>Stramenopiles</taxon>
        <taxon>Ochrophyta</taxon>
        <taxon>Bacillariophyta</taxon>
        <taxon>Coscinodiscophyceae</taxon>
        <taxon>Chaetocerotophycidae</taxon>
        <taxon>Chaetocerotales</taxon>
        <taxon>Chaetocerotaceae</taxon>
        <taxon>Chaetoceros</taxon>
    </lineage>
</organism>
<dbReference type="AlphaFoldDB" id="A0A7S3PZW7"/>
<feature type="domain" description="SET" evidence="1">
    <location>
        <begin position="214"/>
        <end position="355"/>
    </location>
</feature>
<gene>
    <name evidence="2" type="ORF">CDEB00056_LOCUS5784</name>
</gene>
<reference evidence="2" key="1">
    <citation type="submission" date="2021-01" db="EMBL/GenBank/DDBJ databases">
        <authorList>
            <person name="Corre E."/>
            <person name="Pelletier E."/>
            <person name="Niang G."/>
            <person name="Scheremetjew M."/>
            <person name="Finn R."/>
            <person name="Kale V."/>
            <person name="Holt S."/>
            <person name="Cochrane G."/>
            <person name="Meng A."/>
            <person name="Brown T."/>
            <person name="Cohen L."/>
        </authorList>
    </citation>
    <scope>NUCLEOTIDE SEQUENCE</scope>
    <source>
        <strain evidence="2">MM31A-1</strain>
    </source>
</reference>
<dbReference type="SUPFAM" id="SSF82199">
    <property type="entry name" value="SET domain"/>
    <property type="match status" value="1"/>
</dbReference>
<evidence type="ECO:0000259" key="1">
    <source>
        <dbReference type="PROSITE" id="PS50280"/>
    </source>
</evidence>
<proteinExistence type="predicted"/>
<name>A0A7S3PZW7_9STRA</name>
<accession>A0A7S3PZW7</accession>
<dbReference type="PROSITE" id="PS50280">
    <property type="entry name" value="SET"/>
    <property type="match status" value="1"/>
</dbReference>
<dbReference type="EMBL" id="HBIO01007681">
    <property type="protein sequence ID" value="CAE0460943.1"/>
    <property type="molecule type" value="Transcribed_RNA"/>
</dbReference>
<sequence length="523" mass="59878">MIKNCAERCLIHKYNIKLDHNDLVHTPYHYIWEGHTTISTYEADEIDSLSPGVGALCNAHPALNNVDMRMPSIDTLGLHRSTDVGVGAFSDRHNHGFSAKQDIPAGMEIFLTYGDDWFQGREEELGPIPLERHYQEADDIIKKFFADIDGKDDAEAISKYELMRNSNKEVNVKMALPETFEGAKESLTKGTALLGTPDVIRSKGWLDENGLCLDNLRYDKSSIVQAGRGAFANRDLEKGQLIAPMPLIQVDRNRVRNFSKIVEINAQLLLNYSYGHRNSSMLLMPYSPVVNFVNNNEDKSKVNAQVQWSAESLQNKLWAEDNVSDILDREYTGLMLDLVATAEINEGDEIFLDYGSNWDQAWKEHVDSWRGVGSIEDFVPIEHYNAEKIVRTVDEQKSDPYTTNALTTVWLFSDGIKIRDSVRYNWTDPRFSFDLTGSLSVYPSFPMPCKVLKRYETESAGTEDKFQYEISIKGNFDIFFYDVPREAIQFVYKEYTSNQHIPTAFRHEIEIPDEIFPDKWKDL</sequence>
<dbReference type="Gene3D" id="2.170.270.10">
    <property type="entry name" value="SET domain"/>
    <property type="match status" value="2"/>
</dbReference>
<protein>
    <recommendedName>
        <fullName evidence="1">SET domain-containing protein</fullName>
    </recommendedName>
</protein>
<evidence type="ECO:0000313" key="2">
    <source>
        <dbReference type="EMBL" id="CAE0460943.1"/>
    </source>
</evidence>